<feature type="transmembrane region" description="Helical" evidence="1">
    <location>
        <begin position="94"/>
        <end position="113"/>
    </location>
</feature>
<evidence type="ECO:0000256" key="1">
    <source>
        <dbReference type="SAM" id="Phobius"/>
    </source>
</evidence>
<keyword evidence="1" id="KW-0812">Transmembrane</keyword>
<keyword evidence="1" id="KW-0472">Membrane</keyword>
<proteinExistence type="predicted"/>
<name>A0A0V0GS26_SOLCH</name>
<accession>A0A0V0GS26</accession>
<evidence type="ECO:0000313" key="2">
    <source>
        <dbReference type="EMBL" id="JAP10455.1"/>
    </source>
</evidence>
<protein>
    <submittedName>
        <fullName evidence="2">Putative ovule protein</fullName>
    </submittedName>
</protein>
<keyword evidence="1" id="KW-1133">Transmembrane helix</keyword>
<dbReference type="AlphaFoldDB" id="A0A0V0GS26"/>
<organism evidence="2">
    <name type="scientific">Solanum chacoense</name>
    <name type="common">Chaco potato</name>
    <dbReference type="NCBI Taxonomy" id="4108"/>
    <lineage>
        <taxon>Eukaryota</taxon>
        <taxon>Viridiplantae</taxon>
        <taxon>Streptophyta</taxon>
        <taxon>Embryophyta</taxon>
        <taxon>Tracheophyta</taxon>
        <taxon>Spermatophyta</taxon>
        <taxon>Magnoliopsida</taxon>
        <taxon>eudicotyledons</taxon>
        <taxon>Gunneridae</taxon>
        <taxon>Pentapetalae</taxon>
        <taxon>asterids</taxon>
        <taxon>lamiids</taxon>
        <taxon>Solanales</taxon>
        <taxon>Solanaceae</taxon>
        <taxon>Solanoideae</taxon>
        <taxon>Solaneae</taxon>
        <taxon>Solanum</taxon>
    </lineage>
</organism>
<sequence>MSSFKYTTVGEPDGPHRSCSSSFLSPTLTFFISILAQIFNYFWRVLFLSPIEFGELMFSPSHRPALSFVVEDFVIFGEVLRFDESPSALSEHQLHTLYIFLCFLASFYMYLFLPCP</sequence>
<reference evidence="2" key="1">
    <citation type="submission" date="2015-12" db="EMBL/GenBank/DDBJ databases">
        <title>Gene expression during late stages of embryo sac development: a critical building block for successful pollen-pistil interactions.</title>
        <authorList>
            <person name="Liu Y."/>
            <person name="Joly V."/>
            <person name="Sabar M."/>
            <person name="Matton D.P."/>
        </authorList>
    </citation>
    <scope>NUCLEOTIDE SEQUENCE</scope>
</reference>
<dbReference type="EMBL" id="GEDG01033089">
    <property type="protein sequence ID" value="JAP10455.1"/>
    <property type="molecule type" value="Transcribed_RNA"/>
</dbReference>
<feature type="transmembrane region" description="Helical" evidence="1">
    <location>
        <begin position="23"/>
        <end position="43"/>
    </location>
</feature>